<name>A0ABU6F069_9ACTN</name>
<comment type="caution">
    <text evidence="3">The sequence shown here is derived from an EMBL/GenBank/DDBJ whole genome shotgun (WGS) entry which is preliminary data.</text>
</comment>
<feature type="region of interest" description="Disordered" evidence="1">
    <location>
        <begin position="199"/>
        <end position="221"/>
    </location>
</feature>
<feature type="compositionally biased region" description="Low complexity" evidence="1">
    <location>
        <begin position="209"/>
        <end position="221"/>
    </location>
</feature>
<feature type="transmembrane region" description="Helical" evidence="2">
    <location>
        <begin position="106"/>
        <end position="129"/>
    </location>
</feature>
<accession>A0ABU6F069</accession>
<evidence type="ECO:0000313" key="4">
    <source>
        <dbReference type="Proteomes" id="UP001354931"/>
    </source>
</evidence>
<dbReference type="Proteomes" id="UP001354931">
    <property type="component" value="Unassembled WGS sequence"/>
</dbReference>
<dbReference type="RefSeq" id="WP_326015041.1">
    <property type="nucleotide sequence ID" value="NZ_JAOZYC010000046.1"/>
</dbReference>
<evidence type="ECO:0000256" key="2">
    <source>
        <dbReference type="SAM" id="Phobius"/>
    </source>
</evidence>
<evidence type="ECO:0000256" key="1">
    <source>
        <dbReference type="SAM" id="MobiDB-lite"/>
    </source>
</evidence>
<feature type="transmembrane region" description="Helical" evidence="2">
    <location>
        <begin position="20"/>
        <end position="44"/>
    </location>
</feature>
<keyword evidence="2" id="KW-1133">Transmembrane helix</keyword>
<evidence type="ECO:0000313" key="3">
    <source>
        <dbReference type="EMBL" id="MEB8337386.1"/>
    </source>
</evidence>
<sequence length="221" mass="22375">MSDTRTVARRDTPYGERFTLFAEVLWIGVLVAAGSLLLVTWPAAMAAGCAAVRRCVPDGPSPGTARRFLADWRAALPGGAAVGAGGLAVLGFLGADLRLAAAAGDVPLFGVLAVVIAGAAGAVVVYQVRMASGWAATSRWVRPTRDASGTAMLAGAVFVSAVCVWQLTILAPLVMGVLALAAVAVDRRTAFRGAGNCANHNATTPADANPPTHAAPAKTTT</sequence>
<keyword evidence="2" id="KW-0812">Transmembrane</keyword>
<dbReference type="EMBL" id="JAOZYC010000046">
    <property type="protein sequence ID" value="MEB8337386.1"/>
    <property type="molecule type" value="Genomic_DNA"/>
</dbReference>
<keyword evidence="2" id="KW-0472">Membrane</keyword>
<keyword evidence="4" id="KW-1185">Reference proteome</keyword>
<gene>
    <name evidence="3" type="ORF">OKJ99_07635</name>
</gene>
<proteinExistence type="predicted"/>
<evidence type="ECO:0008006" key="5">
    <source>
        <dbReference type="Google" id="ProtNLM"/>
    </source>
</evidence>
<feature type="transmembrane region" description="Helical" evidence="2">
    <location>
        <begin position="74"/>
        <end position="94"/>
    </location>
</feature>
<reference evidence="3 4" key="1">
    <citation type="submission" date="2022-10" db="EMBL/GenBank/DDBJ databases">
        <authorList>
            <person name="Xie J."/>
            <person name="Shen N."/>
        </authorList>
    </citation>
    <scope>NUCLEOTIDE SEQUENCE [LARGE SCALE GENOMIC DNA]</scope>
    <source>
        <strain evidence="3 4">YIM65594</strain>
    </source>
</reference>
<protein>
    <recommendedName>
        <fullName evidence="5">DUF624 domain-containing protein</fullName>
    </recommendedName>
</protein>
<organism evidence="3 4">
    <name type="scientific">Streptomyces endophyticus</name>
    <dbReference type="NCBI Taxonomy" id="714166"/>
    <lineage>
        <taxon>Bacteria</taxon>
        <taxon>Bacillati</taxon>
        <taxon>Actinomycetota</taxon>
        <taxon>Actinomycetes</taxon>
        <taxon>Kitasatosporales</taxon>
        <taxon>Streptomycetaceae</taxon>
        <taxon>Streptomyces</taxon>
    </lineage>
</organism>
<feature type="transmembrane region" description="Helical" evidence="2">
    <location>
        <begin position="149"/>
        <end position="182"/>
    </location>
</feature>